<dbReference type="KEGG" id="nmf:NMS_2442"/>
<protein>
    <recommendedName>
        <fullName evidence="4">DUF4834 domain-containing protein</fullName>
    </recommendedName>
</protein>
<sequence>MQRVQKQFHKQQNTSSDSPFTNGKTQVNTPNSKSTSRQKNPKKTVGEYVDYEEID</sequence>
<feature type="region of interest" description="Disordered" evidence="1">
    <location>
        <begin position="1"/>
        <end position="55"/>
    </location>
</feature>
<dbReference type="InterPro" id="IPR032272">
    <property type="entry name" value="DUF4834"/>
</dbReference>
<dbReference type="AlphaFoldDB" id="W8W0J8"/>
<name>W8W0J8_9FLAO</name>
<organism evidence="2 3">
    <name type="scientific">Nonlabens marinus S1-08</name>
    <dbReference type="NCBI Taxonomy" id="1454201"/>
    <lineage>
        <taxon>Bacteria</taxon>
        <taxon>Pseudomonadati</taxon>
        <taxon>Bacteroidota</taxon>
        <taxon>Flavobacteriia</taxon>
        <taxon>Flavobacteriales</taxon>
        <taxon>Flavobacteriaceae</taxon>
        <taxon>Nonlabens</taxon>
    </lineage>
</organism>
<evidence type="ECO:0000313" key="2">
    <source>
        <dbReference type="EMBL" id="BAO56451.1"/>
    </source>
</evidence>
<reference evidence="2 3" key="1">
    <citation type="journal article" date="2014" name="Proc. Natl. Acad. Sci. U.S.A.">
        <title>Functional characterization of flavobacteria rhodopsins reveals a unique class of light-driven chloride pump in bacteria.</title>
        <authorList>
            <person name="Yoshizawa S."/>
            <person name="Kumagai Y."/>
            <person name="Kim H."/>
            <person name="Ogura Y."/>
            <person name="Hayashi T."/>
            <person name="Iwasaki W."/>
            <person name="DeLong E.F."/>
            <person name="Kogure K."/>
        </authorList>
    </citation>
    <scope>NUCLEOTIDE SEQUENCE [LARGE SCALE GENOMIC DNA]</scope>
    <source>
        <strain evidence="2 3">S1-08</strain>
    </source>
</reference>
<dbReference type="Pfam" id="PF16118">
    <property type="entry name" value="DUF4834"/>
    <property type="match status" value="1"/>
</dbReference>
<evidence type="ECO:0000256" key="1">
    <source>
        <dbReference type="SAM" id="MobiDB-lite"/>
    </source>
</evidence>
<dbReference type="HOGENOM" id="CLU_3027790_0_0_10"/>
<proteinExistence type="predicted"/>
<dbReference type="EMBL" id="AP014548">
    <property type="protein sequence ID" value="BAO56451.1"/>
    <property type="molecule type" value="Genomic_DNA"/>
</dbReference>
<gene>
    <name evidence="2" type="ORF">NMS_2442</name>
</gene>
<evidence type="ECO:0008006" key="4">
    <source>
        <dbReference type="Google" id="ProtNLM"/>
    </source>
</evidence>
<dbReference type="Proteomes" id="UP000031760">
    <property type="component" value="Chromosome"/>
</dbReference>
<dbReference type="STRING" id="1454201.NMS_2442"/>
<accession>W8W0J8</accession>
<feature type="compositionally biased region" description="Polar residues" evidence="1">
    <location>
        <begin position="10"/>
        <end position="38"/>
    </location>
</feature>
<keyword evidence="3" id="KW-1185">Reference proteome</keyword>
<evidence type="ECO:0000313" key="3">
    <source>
        <dbReference type="Proteomes" id="UP000031760"/>
    </source>
</evidence>